<accession>A0A8J6CJ39</accession>
<name>A0A8J6CJ39_9ROSI</name>
<sequence>MRRLCHERNFGAVASSVCMGLEGRSGQQQDVKHRDRRRSGVGAAVRVKDQFCCSRGGESEFDRNSPNSGLSQSNGGLLLMVQGSWMGFKLVVAEIKEKNMEFELRKDFMPK</sequence>
<protein>
    <submittedName>
        <fullName evidence="1">Uncharacterized protein</fullName>
    </submittedName>
</protein>
<keyword evidence="2" id="KW-1185">Reference proteome</keyword>
<comment type="caution">
    <text evidence="1">The sequence shown here is derived from an EMBL/GenBank/DDBJ whole genome shotgun (WGS) entry which is preliminary data.</text>
</comment>
<proteinExistence type="predicted"/>
<dbReference type="Proteomes" id="UP000701853">
    <property type="component" value="Chromosome 13"/>
</dbReference>
<gene>
    <name evidence="1" type="ORF">CXB51_034718</name>
</gene>
<dbReference type="AlphaFoldDB" id="A0A8J6CJ39"/>
<dbReference type="EMBL" id="JAHUZN010000013">
    <property type="protein sequence ID" value="KAG8472791.1"/>
    <property type="molecule type" value="Genomic_DNA"/>
</dbReference>
<evidence type="ECO:0000313" key="2">
    <source>
        <dbReference type="Proteomes" id="UP000701853"/>
    </source>
</evidence>
<evidence type="ECO:0000313" key="1">
    <source>
        <dbReference type="EMBL" id="KAG8472791.1"/>
    </source>
</evidence>
<organism evidence="1 2">
    <name type="scientific">Gossypium anomalum</name>
    <dbReference type="NCBI Taxonomy" id="47600"/>
    <lineage>
        <taxon>Eukaryota</taxon>
        <taxon>Viridiplantae</taxon>
        <taxon>Streptophyta</taxon>
        <taxon>Embryophyta</taxon>
        <taxon>Tracheophyta</taxon>
        <taxon>Spermatophyta</taxon>
        <taxon>Magnoliopsida</taxon>
        <taxon>eudicotyledons</taxon>
        <taxon>Gunneridae</taxon>
        <taxon>Pentapetalae</taxon>
        <taxon>rosids</taxon>
        <taxon>malvids</taxon>
        <taxon>Malvales</taxon>
        <taxon>Malvaceae</taxon>
        <taxon>Malvoideae</taxon>
        <taxon>Gossypium</taxon>
    </lineage>
</organism>
<reference evidence="1 2" key="1">
    <citation type="journal article" date="2021" name="bioRxiv">
        <title>The Gossypium anomalum genome as a resource for cotton improvement and evolutionary analysis of hybrid incompatibility.</title>
        <authorList>
            <person name="Grover C.E."/>
            <person name="Yuan D."/>
            <person name="Arick M.A."/>
            <person name="Miller E.R."/>
            <person name="Hu G."/>
            <person name="Peterson D.G."/>
            <person name="Wendel J.F."/>
            <person name="Udall J.A."/>
        </authorList>
    </citation>
    <scope>NUCLEOTIDE SEQUENCE [LARGE SCALE GENOMIC DNA]</scope>
    <source>
        <strain evidence="1">JFW-Udall</strain>
        <tissue evidence="1">Leaf</tissue>
    </source>
</reference>